<name>A0A8J9YVU2_BRALA</name>
<evidence type="ECO:0000313" key="3">
    <source>
        <dbReference type="EMBL" id="CAH1242667.1"/>
    </source>
</evidence>
<evidence type="ECO:0000313" key="4">
    <source>
        <dbReference type="Proteomes" id="UP000838412"/>
    </source>
</evidence>
<feature type="region of interest" description="Disordered" evidence="1">
    <location>
        <begin position="58"/>
        <end position="129"/>
    </location>
</feature>
<dbReference type="AlphaFoldDB" id="A0A8J9YVU2"/>
<gene>
    <name evidence="3" type="primary">Hypp6933</name>
    <name evidence="3" type="ORF">BLAG_LOCUS5939</name>
</gene>
<feature type="compositionally biased region" description="Basic and acidic residues" evidence="1">
    <location>
        <begin position="58"/>
        <end position="96"/>
    </location>
</feature>
<evidence type="ECO:0000256" key="1">
    <source>
        <dbReference type="SAM" id="MobiDB-lite"/>
    </source>
</evidence>
<feature type="signal peptide" evidence="2">
    <location>
        <begin position="1"/>
        <end position="40"/>
    </location>
</feature>
<keyword evidence="4" id="KW-1185">Reference proteome</keyword>
<organism evidence="3 4">
    <name type="scientific">Branchiostoma lanceolatum</name>
    <name type="common">Common lancelet</name>
    <name type="synonym">Amphioxus lanceolatum</name>
    <dbReference type="NCBI Taxonomy" id="7740"/>
    <lineage>
        <taxon>Eukaryota</taxon>
        <taxon>Metazoa</taxon>
        <taxon>Chordata</taxon>
        <taxon>Cephalochordata</taxon>
        <taxon>Leptocardii</taxon>
        <taxon>Amphioxiformes</taxon>
        <taxon>Branchiostomatidae</taxon>
        <taxon>Branchiostoma</taxon>
    </lineage>
</organism>
<dbReference type="Proteomes" id="UP000838412">
    <property type="component" value="Chromosome 13"/>
</dbReference>
<feature type="compositionally biased region" description="Pro residues" evidence="1">
    <location>
        <begin position="97"/>
        <end position="128"/>
    </location>
</feature>
<reference evidence="3" key="1">
    <citation type="submission" date="2022-01" db="EMBL/GenBank/DDBJ databases">
        <authorList>
            <person name="Braso-Vives M."/>
        </authorList>
    </citation>
    <scope>NUCLEOTIDE SEQUENCE</scope>
</reference>
<feature type="chain" id="PRO_5035422569" evidence="2">
    <location>
        <begin position="41"/>
        <end position="178"/>
    </location>
</feature>
<accession>A0A8J9YVU2</accession>
<keyword evidence="2" id="KW-0732">Signal</keyword>
<proteinExistence type="predicted"/>
<evidence type="ECO:0000256" key="2">
    <source>
        <dbReference type="SAM" id="SignalP"/>
    </source>
</evidence>
<protein>
    <submittedName>
        <fullName evidence="3">Hypp6933 protein</fullName>
    </submittedName>
</protein>
<sequence>MGTGVQNKGVTNKRSGRVSATVMLFMGVTALLVLLQPAAAHPNEQSLVAMFTDSMDGTKKAKENTRDVKDIASEARGDGGNVREARGVDLSRRRESGPPPPPVGPRPPPGSPSGPRPRPPLGPPPGPPGISARCPCKKWPAVKLAVLVVVLFAIVQLTDAQQEDEQRSGQPHLHIGFQ</sequence>
<dbReference type="EMBL" id="OV696698">
    <property type="protein sequence ID" value="CAH1242667.1"/>
    <property type="molecule type" value="Genomic_DNA"/>
</dbReference>